<dbReference type="AlphaFoldDB" id="A0AAI9V5T5"/>
<accession>A0AAI9V5T5</accession>
<comment type="caution">
    <text evidence="2">The sequence shown here is derived from an EMBL/GenBank/DDBJ whole genome shotgun (WGS) entry which is preliminary data.</text>
</comment>
<feature type="region of interest" description="Disordered" evidence="1">
    <location>
        <begin position="40"/>
        <end position="60"/>
    </location>
</feature>
<evidence type="ECO:0000313" key="2">
    <source>
        <dbReference type="EMBL" id="KAK1470001.1"/>
    </source>
</evidence>
<evidence type="ECO:0000313" key="3">
    <source>
        <dbReference type="Proteomes" id="UP001239795"/>
    </source>
</evidence>
<protein>
    <submittedName>
        <fullName evidence="2">Uncharacterized protein</fullName>
    </submittedName>
</protein>
<dbReference type="Proteomes" id="UP001239795">
    <property type="component" value="Unassembled WGS sequence"/>
</dbReference>
<organism evidence="2 3">
    <name type="scientific">Colletotrichum melonis</name>
    <dbReference type="NCBI Taxonomy" id="1209925"/>
    <lineage>
        <taxon>Eukaryota</taxon>
        <taxon>Fungi</taxon>
        <taxon>Dikarya</taxon>
        <taxon>Ascomycota</taxon>
        <taxon>Pezizomycotina</taxon>
        <taxon>Sordariomycetes</taxon>
        <taxon>Hypocreomycetidae</taxon>
        <taxon>Glomerellales</taxon>
        <taxon>Glomerellaceae</taxon>
        <taxon>Colletotrichum</taxon>
        <taxon>Colletotrichum acutatum species complex</taxon>
    </lineage>
</organism>
<sequence>MSLKTGVVGSETVSGAEQTNDIGPNVFNILVLKCEDSRSIEEEAEMETQKEHPHETATTS</sequence>
<dbReference type="EMBL" id="MLGG01000001">
    <property type="protein sequence ID" value="KAK1470001.1"/>
    <property type="molecule type" value="Genomic_DNA"/>
</dbReference>
<evidence type="ECO:0000256" key="1">
    <source>
        <dbReference type="SAM" id="MobiDB-lite"/>
    </source>
</evidence>
<reference evidence="2 3" key="1">
    <citation type="submission" date="2016-10" db="EMBL/GenBank/DDBJ databases">
        <title>The genome sequence of Colletotrichum fioriniae PJ7.</title>
        <authorList>
            <person name="Baroncelli R."/>
        </authorList>
    </citation>
    <scope>NUCLEOTIDE SEQUENCE [LARGE SCALE GENOMIC DNA]</scope>
    <source>
        <strain evidence="2">Col 31</strain>
    </source>
</reference>
<keyword evidence="3" id="KW-1185">Reference proteome</keyword>
<feature type="compositionally biased region" description="Polar residues" evidence="1">
    <location>
        <begin position="11"/>
        <end position="21"/>
    </location>
</feature>
<proteinExistence type="predicted"/>
<name>A0AAI9V5T5_9PEZI</name>
<gene>
    <name evidence="2" type="ORF">CMEL01_01768</name>
</gene>
<feature type="region of interest" description="Disordered" evidence="1">
    <location>
        <begin position="1"/>
        <end position="21"/>
    </location>
</feature>